<keyword evidence="7" id="KW-0401">Integrin</keyword>
<reference evidence="7 8" key="1">
    <citation type="journal article" date="2023" name="BMC Biol.">
        <title>The compact genome of the sponge Oopsacas minuta (Hexactinellida) is lacking key metazoan core genes.</title>
        <authorList>
            <person name="Santini S."/>
            <person name="Schenkelaars Q."/>
            <person name="Jourda C."/>
            <person name="Duchesne M."/>
            <person name="Belahbib H."/>
            <person name="Rocher C."/>
            <person name="Selva M."/>
            <person name="Riesgo A."/>
            <person name="Vervoort M."/>
            <person name="Leys S.P."/>
            <person name="Kodjabachian L."/>
            <person name="Le Bivic A."/>
            <person name="Borchiellini C."/>
            <person name="Claverie J.M."/>
            <person name="Renard E."/>
        </authorList>
    </citation>
    <scope>NUCLEOTIDE SEQUENCE [LARGE SCALE GENOMIC DNA]</scope>
    <source>
        <strain evidence="7">SPO-2</strain>
    </source>
</reference>
<dbReference type="PROSITE" id="PS00018">
    <property type="entry name" value="EF_HAND_1"/>
    <property type="match status" value="1"/>
</dbReference>
<proteinExistence type="predicted"/>
<evidence type="ECO:0000256" key="4">
    <source>
        <dbReference type="ARBA" id="ARBA00022842"/>
    </source>
</evidence>
<dbReference type="PANTHER" id="PTHR45791">
    <property type="entry name" value="CALCIUM AND INTEGRIN BINDING FAMILY MEMBER 2"/>
    <property type="match status" value="1"/>
</dbReference>
<evidence type="ECO:0000256" key="3">
    <source>
        <dbReference type="ARBA" id="ARBA00022837"/>
    </source>
</evidence>
<organism evidence="7 8">
    <name type="scientific">Oopsacas minuta</name>
    <dbReference type="NCBI Taxonomy" id="111878"/>
    <lineage>
        <taxon>Eukaryota</taxon>
        <taxon>Metazoa</taxon>
        <taxon>Porifera</taxon>
        <taxon>Hexactinellida</taxon>
        <taxon>Hexasterophora</taxon>
        <taxon>Lyssacinosida</taxon>
        <taxon>Leucopsacidae</taxon>
        <taxon>Oopsacas</taxon>
    </lineage>
</organism>
<evidence type="ECO:0000256" key="5">
    <source>
        <dbReference type="SAM" id="MobiDB-lite"/>
    </source>
</evidence>
<gene>
    <name evidence="7" type="ORF">LOD99_14087</name>
</gene>
<keyword evidence="2" id="KW-0677">Repeat</keyword>
<dbReference type="SUPFAM" id="SSF47473">
    <property type="entry name" value="EF-hand"/>
    <property type="match status" value="1"/>
</dbReference>
<dbReference type="EMBL" id="JAKMXF010000033">
    <property type="protein sequence ID" value="KAI6660503.1"/>
    <property type="molecule type" value="Genomic_DNA"/>
</dbReference>
<keyword evidence="4" id="KW-0460">Magnesium</keyword>
<dbReference type="Proteomes" id="UP001165289">
    <property type="component" value="Unassembled WGS sequence"/>
</dbReference>
<dbReference type="InterPro" id="IPR002048">
    <property type="entry name" value="EF_hand_dom"/>
</dbReference>
<sequence>MVSVLSHNARKDDKILCAFKVYDFDGDDFIGRRDLEKLLDKLCGYNSDLEQQPDLQVVDVTEIQDVETPPITASGEGRQAQPGDGLKANRLSDEEKRVIIDKIFEESLMSNEEKLCLDDFAHIISKSPDFFKTFRVRI</sequence>
<evidence type="ECO:0000313" key="7">
    <source>
        <dbReference type="EMBL" id="KAI6660503.1"/>
    </source>
</evidence>
<name>A0AAV7KHZ9_9METZ</name>
<evidence type="ECO:0000313" key="8">
    <source>
        <dbReference type="Proteomes" id="UP001165289"/>
    </source>
</evidence>
<dbReference type="Gene3D" id="1.10.238.10">
    <property type="entry name" value="EF-hand"/>
    <property type="match status" value="1"/>
</dbReference>
<evidence type="ECO:0000259" key="6">
    <source>
        <dbReference type="PROSITE" id="PS50222"/>
    </source>
</evidence>
<accession>A0AAV7KHZ9</accession>
<dbReference type="PANTHER" id="PTHR45791:SF1">
    <property type="entry name" value="CALCIUM AND INTEGRIN BINDING FAMILY MEMBER 1"/>
    <property type="match status" value="1"/>
</dbReference>
<keyword evidence="8" id="KW-1185">Reference proteome</keyword>
<feature type="region of interest" description="Disordered" evidence="5">
    <location>
        <begin position="68"/>
        <end position="87"/>
    </location>
</feature>
<dbReference type="InterPro" id="IPR011992">
    <property type="entry name" value="EF-hand-dom_pair"/>
</dbReference>
<dbReference type="GO" id="GO:0005509">
    <property type="term" value="F:calcium ion binding"/>
    <property type="evidence" value="ECO:0007669"/>
    <property type="project" value="InterPro"/>
</dbReference>
<dbReference type="InterPro" id="IPR051433">
    <property type="entry name" value="CIBP"/>
</dbReference>
<keyword evidence="3" id="KW-0106">Calcium</keyword>
<dbReference type="InterPro" id="IPR018247">
    <property type="entry name" value="EF_Hand_1_Ca_BS"/>
</dbReference>
<dbReference type="GO" id="GO:0007229">
    <property type="term" value="P:integrin-mediated signaling pathway"/>
    <property type="evidence" value="ECO:0007669"/>
    <property type="project" value="UniProtKB-KW"/>
</dbReference>
<comment type="caution">
    <text evidence="7">The sequence shown here is derived from an EMBL/GenBank/DDBJ whole genome shotgun (WGS) entry which is preliminary data.</text>
</comment>
<keyword evidence="1" id="KW-0479">Metal-binding</keyword>
<feature type="domain" description="EF-hand" evidence="6">
    <location>
        <begin position="10"/>
        <end position="45"/>
    </location>
</feature>
<dbReference type="AlphaFoldDB" id="A0AAV7KHZ9"/>
<evidence type="ECO:0000256" key="2">
    <source>
        <dbReference type="ARBA" id="ARBA00022737"/>
    </source>
</evidence>
<evidence type="ECO:0000256" key="1">
    <source>
        <dbReference type="ARBA" id="ARBA00022723"/>
    </source>
</evidence>
<dbReference type="PROSITE" id="PS50222">
    <property type="entry name" value="EF_HAND_2"/>
    <property type="match status" value="1"/>
</dbReference>
<dbReference type="GO" id="GO:0000287">
    <property type="term" value="F:magnesium ion binding"/>
    <property type="evidence" value="ECO:0007669"/>
    <property type="project" value="TreeGrafter"/>
</dbReference>
<protein>
    <submittedName>
        <fullName evidence="7">Calcium and integrin-binding family member 2</fullName>
    </submittedName>
</protein>